<organism evidence="5 6">
    <name type="scientific">Sphaerobolus stellatus (strain SS14)</name>
    <dbReference type="NCBI Taxonomy" id="990650"/>
    <lineage>
        <taxon>Eukaryota</taxon>
        <taxon>Fungi</taxon>
        <taxon>Dikarya</taxon>
        <taxon>Basidiomycota</taxon>
        <taxon>Agaricomycotina</taxon>
        <taxon>Agaricomycetes</taxon>
        <taxon>Phallomycetidae</taxon>
        <taxon>Geastrales</taxon>
        <taxon>Sphaerobolaceae</taxon>
        <taxon>Sphaerobolus</taxon>
    </lineage>
</organism>
<dbReference type="Pfam" id="PF10187">
    <property type="entry name" value="FAM192A_Fyv6_N"/>
    <property type="match status" value="1"/>
</dbReference>
<dbReference type="Proteomes" id="UP000054279">
    <property type="component" value="Unassembled WGS sequence"/>
</dbReference>
<evidence type="ECO:0000313" key="5">
    <source>
        <dbReference type="EMBL" id="KIJ45637.1"/>
    </source>
</evidence>
<evidence type="ECO:0000256" key="2">
    <source>
        <dbReference type="ARBA" id="ARBA00023242"/>
    </source>
</evidence>
<comment type="subcellular location">
    <subcellularLocation>
        <location evidence="1">Nucleus</location>
    </subcellularLocation>
</comment>
<gene>
    <name evidence="5" type="ORF">M422DRAFT_250945</name>
</gene>
<feature type="compositionally biased region" description="Basic residues" evidence="3">
    <location>
        <begin position="59"/>
        <end position="69"/>
    </location>
</feature>
<evidence type="ECO:0000313" key="6">
    <source>
        <dbReference type="Proteomes" id="UP000054279"/>
    </source>
</evidence>
<keyword evidence="2" id="KW-0539">Nucleus</keyword>
<evidence type="ECO:0000256" key="3">
    <source>
        <dbReference type="SAM" id="MobiDB-lite"/>
    </source>
</evidence>
<dbReference type="AlphaFoldDB" id="A0A0C9VSX9"/>
<feature type="compositionally biased region" description="Basic and acidic residues" evidence="3">
    <location>
        <begin position="18"/>
        <end position="28"/>
    </location>
</feature>
<protein>
    <recommendedName>
        <fullName evidence="4">FAM192A/Fyv6 N-terminal domain-containing protein</fullName>
    </recommendedName>
</protein>
<dbReference type="GO" id="GO:0005634">
    <property type="term" value="C:nucleus"/>
    <property type="evidence" value="ECO:0007669"/>
    <property type="project" value="UniProtKB-SubCell"/>
</dbReference>
<evidence type="ECO:0000259" key="4">
    <source>
        <dbReference type="Pfam" id="PF10187"/>
    </source>
</evidence>
<proteinExistence type="predicted"/>
<sequence>MDDLGSVSSRFVSQSELEEAKKRREEQWKAAYARLGQKPPEPTQEEVYDGRSLAEKLAANKHKKNGSRR</sequence>
<name>A0A0C9VSX9_SPHS4</name>
<dbReference type="InterPro" id="IPR039845">
    <property type="entry name" value="FAM192A"/>
</dbReference>
<dbReference type="OrthoDB" id="75720at2759"/>
<dbReference type="InterPro" id="IPR019331">
    <property type="entry name" value="FAM192A/Fyv6_N"/>
</dbReference>
<feature type="region of interest" description="Disordered" evidence="3">
    <location>
        <begin position="1"/>
        <end position="69"/>
    </location>
</feature>
<dbReference type="HOGENOM" id="CLU_2777563_0_0_1"/>
<dbReference type="PANTHER" id="PTHR13495:SF0">
    <property type="entry name" value="PSME3-INTERACTING PROTEIN"/>
    <property type="match status" value="1"/>
</dbReference>
<feature type="domain" description="FAM192A/Fyv6 N-terminal" evidence="4">
    <location>
        <begin position="11"/>
        <end position="65"/>
    </location>
</feature>
<feature type="compositionally biased region" description="Polar residues" evidence="3">
    <location>
        <begin position="1"/>
        <end position="15"/>
    </location>
</feature>
<evidence type="ECO:0000256" key="1">
    <source>
        <dbReference type="ARBA" id="ARBA00004123"/>
    </source>
</evidence>
<reference evidence="5 6" key="1">
    <citation type="submission" date="2014-06" db="EMBL/GenBank/DDBJ databases">
        <title>Evolutionary Origins and Diversification of the Mycorrhizal Mutualists.</title>
        <authorList>
            <consortium name="DOE Joint Genome Institute"/>
            <consortium name="Mycorrhizal Genomics Consortium"/>
            <person name="Kohler A."/>
            <person name="Kuo A."/>
            <person name="Nagy L.G."/>
            <person name="Floudas D."/>
            <person name="Copeland A."/>
            <person name="Barry K.W."/>
            <person name="Cichocki N."/>
            <person name="Veneault-Fourrey C."/>
            <person name="LaButti K."/>
            <person name="Lindquist E.A."/>
            <person name="Lipzen A."/>
            <person name="Lundell T."/>
            <person name="Morin E."/>
            <person name="Murat C."/>
            <person name="Riley R."/>
            <person name="Ohm R."/>
            <person name="Sun H."/>
            <person name="Tunlid A."/>
            <person name="Henrissat B."/>
            <person name="Grigoriev I.V."/>
            <person name="Hibbett D.S."/>
            <person name="Martin F."/>
        </authorList>
    </citation>
    <scope>NUCLEOTIDE SEQUENCE [LARGE SCALE GENOMIC DNA]</scope>
    <source>
        <strain evidence="5 6">SS14</strain>
    </source>
</reference>
<keyword evidence="6" id="KW-1185">Reference proteome</keyword>
<accession>A0A0C9VSX9</accession>
<dbReference type="EMBL" id="KN837111">
    <property type="protein sequence ID" value="KIJ45637.1"/>
    <property type="molecule type" value="Genomic_DNA"/>
</dbReference>
<dbReference type="PANTHER" id="PTHR13495">
    <property type="entry name" value="NEFA-INTERACTING NUCLEAR PROTEIN NIP30"/>
    <property type="match status" value="1"/>
</dbReference>